<dbReference type="InterPro" id="IPR031729">
    <property type="entry name" value="Fanconi_A_N"/>
</dbReference>
<dbReference type="Pfam" id="PF15865">
    <property type="entry name" value="Fanconi_A_N"/>
    <property type="match status" value="1"/>
</dbReference>
<evidence type="ECO:0008006" key="8">
    <source>
        <dbReference type="Google" id="ProtNLM"/>
    </source>
</evidence>
<feature type="domain" description="Fanconi anaemia group A protein helical" evidence="4">
    <location>
        <begin position="541"/>
        <end position="622"/>
    </location>
</feature>
<dbReference type="GO" id="GO:0043240">
    <property type="term" value="C:Fanconi anaemia nuclear complex"/>
    <property type="evidence" value="ECO:0007669"/>
    <property type="project" value="InterPro"/>
</dbReference>
<dbReference type="GO" id="GO:0036297">
    <property type="term" value="P:interstrand cross-link repair"/>
    <property type="evidence" value="ECO:0007669"/>
    <property type="project" value="InterPro"/>
</dbReference>
<dbReference type="PANTHER" id="PTHR12047:SF2">
    <property type="entry name" value="FANCONI ANEMIA GROUP A PROTEIN"/>
    <property type="match status" value="1"/>
</dbReference>
<evidence type="ECO:0000259" key="2">
    <source>
        <dbReference type="Pfam" id="PF03511"/>
    </source>
</evidence>
<dbReference type="Pfam" id="PF24781">
    <property type="entry name" value="FANCA_helical"/>
    <property type="match status" value="1"/>
</dbReference>
<keyword evidence="7" id="KW-1185">Reference proteome</keyword>
<dbReference type="InterPro" id="IPR055277">
    <property type="entry name" value="Fanconi_A_C"/>
</dbReference>
<dbReference type="Pfam" id="PF24783">
    <property type="entry name" value="FANCA_arcN"/>
    <property type="match status" value="1"/>
</dbReference>
<gene>
    <name evidence="6" type="ORF">NDU88_004004</name>
</gene>
<evidence type="ECO:0000259" key="3">
    <source>
        <dbReference type="Pfam" id="PF15865"/>
    </source>
</evidence>
<feature type="compositionally biased region" description="Basic and acidic residues" evidence="1">
    <location>
        <begin position="10"/>
        <end position="34"/>
    </location>
</feature>
<evidence type="ECO:0000259" key="5">
    <source>
        <dbReference type="Pfam" id="PF24783"/>
    </source>
</evidence>
<dbReference type="EMBL" id="JANPWB010000016">
    <property type="protein sequence ID" value="KAJ1083849.1"/>
    <property type="molecule type" value="Genomic_DNA"/>
</dbReference>
<dbReference type="Proteomes" id="UP001066276">
    <property type="component" value="Chromosome 12"/>
</dbReference>
<accession>A0AAV7KZP2</accession>
<dbReference type="PRINTS" id="PR00826">
    <property type="entry name" value="FANCONIAGENE"/>
</dbReference>
<feature type="domain" description="Fanconi anaemia group A protein N-terminal" evidence="3">
    <location>
        <begin position="167"/>
        <end position="519"/>
    </location>
</feature>
<dbReference type="GO" id="GO:0045589">
    <property type="term" value="P:regulation of regulatory T cell differentiation"/>
    <property type="evidence" value="ECO:0007669"/>
    <property type="project" value="TreeGrafter"/>
</dbReference>
<evidence type="ECO:0000259" key="4">
    <source>
        <dbReference type="Pfam" id="PF24781"/>
    </source>
</evidence>
<feature type="domain" description="Fanconi anaemia group A protein C-terminal" evidence="2">
    <location>
        <begin position="1235"/>
        <end position="1430"/>
    </location>
</feature>
<protein>
    <recommendedName>
        <fullName evidence="8">Fanconi anemia group A protein</fullName>
    </recommendedName>
</protein>
<dbReference type="InterPro" id="IPR055387">
    <property type="entry name" value="FANCA_arcN"/>
</dbReference>
<name>A0AAV7KZP2_PLEWA</name>
<evidence type="ECO:0000256" key="1">
    <source>
        <dbReference type="SAM" id="MobiDB-lite"/>
    </source>
</evidence>
<evidence type="ECO:0000313" key="6">
    <source>
        <dbReference type="EMBL" id="KAJ1083849.1"/>
    </source>
</evidence>
<proteinExistence type="predicted"/>
<comment type="caution">
    <text evidence="6">The sequence shown here is derived from an EMBL/GenBank/DDBJ whole genome shotgun (WGS) entry which is preliminary data.</text>
</comment>
<feature type="region of interest" description="Disordered" evidence="1">
    <location>
        <begin position="1"/>
        <end position="34"/>
    </location>
</feature>
<reference evidence="6" key="1">
    <citation type="journal article" date="2022" name="bioRxiv">
        <title>Sequencing and chromosome-scale assembly of the giantPleurodeles waltlgenome.</title>
        <authorList>
            <person name="Brown T."/>
            <person name="Elewa A."/>
            <person name="Iarovenko S."/>
            <person name="Subramanian E."/>
            <person name="Araus A.J."/>
            <person name="Petzold A."/>
            <person name="Susuki M."/>
            <person name="Suzuki K.-i.T."/>
            <person name="Hayashi T."/>
            <person name="Toyoda A."/>
            <person name="Oliveira C."/>
            <person name="Osipova E."/>
            <person name="Leigh N.D."/>
            <person name="Simon A."/>
            <person name="Yun M.H."/>
        </authorList>
    </citation>
    <scope>NUCLEOTIDE SEQUENCE</scope>
    <source>
        <strain evidence="6">20211129_DDA</strain>
        <tissue evidence="6">Liver</tissue>
    </source>
</reference>
<sequence>MSGIMGPAVREQRKSLSEVLEGRASKRKIEGVSDTPRRLQESAVYLLSSHQDLSDLLDEMQSPPCNKLVCPNNSSDARYSKTPTAFPAAFIDSVLQGQASHLGLPIGILSARIAAARFDQICRTPVDCPPSAALNPEQKEKLLSLLQMVKNLLAQNSFCRSVFCQELWRVQTPPVVEAVWHLHKEVVELEELMESSPDHGAAVEWLCSGLSLVCQCMTGHPSDPELPALVLTDVVVTLILHAFRRTPHQGKKPEHKPPQVSLAVLDHMLCWVLDAITEGKQGSSERLQTAEHWLHAFEVMKYGSSVPVECSEQFFMHTLTQVLTYRPLLKVSDAVRMQSEWSFAKASPLLIDLYRKLFVMFSAEKLIVHLQQVLETHEVNWQHVLTCVSTLVICLAEAQSLVKDLLARLLNKAFESYELESIITAFLIARQAALEGPAAFLSYTEWFKVSFGGTIGYHSGSKKSLVFLFKFLSDLVPFEAPQYLKVHIIYPPFVPTKYRPVLLEYISLAKTRLADLKVSIEDMGLYEDLSSVNDSTQNQPQFQAAQDVEKAIHIYENTGKIPASVMEASIFRRPYYNSRFLPALLSPRPLPSIPDVRMRFIDSLKRADKIPANVYSGYLQACHLEKERQKQGEPMETSHSEEPVEYLKLALEELMPLITEPSRFGAVPAQIAVISERLGVLFCRSDGDVTALSLPIKLDFVAPKIDHLDCMVADMLLKSFCTNVMVASSWNPPGSQGLWPPLFVKMLCGHRRVLTSILLRFVQLVQHQGTLLNDVHTLGLAVFAVHLNESKSLLPPLDLGDYGQHKAAEDKDKDSIGRFWNHLLECRTGKSLSFILRFCTAAVSYTLCKFPSVSQDSVSSYISPVMIKKILHALPRECLEIRGVNCDEVQDAADSWRCMTDHSLNWKIAAKSLWKQSLFSKLLKLEIYQLSFRDWLLSEMQLESYKDVLSEAERQEYHRWAVYQHYLLSPSAAGGCDGDLEAACSIIVHAIVDFCNRCELSPISSVDGSLSPVHSRTSCADIICRLQEMIFDLELVSKVASVSKSCTRPKDHHGHFLFKIFQERLKATGDSHATCDRLIRQQELLMISRVLVALPPCVLVGIRQERKHASLDCDHFFHFVNTQLKNICSRGCALPYDITEHFFRGLLNASLACEDPAEGVDSALMVCQDKCPVIMTSAALWWPQLEPILCCQWKRHHRTPLSQKVQRLRDWQYSITSSLSTRDVFTSSDPAWSYAAFVYFSFRRGSPQEKFVDCLRRHGSSADELLVPMLFFCTVDLISSRFTSKEGIEFQKCLDLGQEILGCLKERGIPWLHLFHSSEKEQGPHHVLHRTASEHHLRMLPVAFYSLVPCLDHKLLIKEENFLDIAVQMYAGLVHLFLDGKDPGTMEQIDSLELITQSRQYLLRSISQCPKKSLLHINQLLGLCGECDPEVRAALLNMSLSSSDQTLYDEPILF</sequence>
<organism evidence="6 7">
    <name type="scientific">Pleurodeles waltl</name>
    <name type="common">Iberian ribbed newt</name>
    <dbReference type="NCBI Taxonomy" id="8319"/>
    <lineage>
        <taxon>Eukaryota</taxon>
        <taxon>Metazoa</taxon>
        <taxon>Chordata</taxon>
        <taxon>Craniata</taxon>
        <taxon>Vertebrata</taxon>
        <taxon>Euteleostomi</taxon>
        <taxon>Amphibia</taxon>
        <taxon>Batrachia</taxon>
        <taxon>Caudata</taxon>
        <taxon>Salamandroidea</taxon>
        <taxon>Salamandridae</taxon>
        <taxon>Pleurodelinae</taxon>
        <taxon>Pleurodeles</taxon>
    </lineage>
</organism>
<evidence type="ECO:0000313" key="7">
    <source>
        <dbReference type="Proteomes" id="UP001066276"/>
    </source>
</evidence>
<feature type="domain" description="Fanconi anaemia group A protein arcN subdomain" evidence="5">
    <location>
        <begin position="642"/>
        <end position="882"/>
    </location>
</feature>
<dbReference type="Pfam" id="PF03511">
    <property type="entry name" value="FANCA_CTD"/>
    <property type="match status" value="1"/>
</dbReference>
<dbReference type="InterPro" id="IPR003516">
    <property type="entry name" value="FANCA"/>
</dbReference>
<dbReference type="InterPro" id="IPR055386">
    <property type="entry name" value="FANCA_helical"/>
</dbReference>
<dbReference type="PANTHER" id="PTHR12047">
    <property type="entry name" value="FANCONI ANEMIA GROUP A PROTEIN"/>
    <property type="match status" value="1"/>
</dbReference>